<dbReference type="Gramene" id="OPUNC02G25550.1">
    <property type="protein sequence ID" value="OPUNC02G25550.1"/>
    <property type="gene ID" value="OPUNC02G25550"/>
</dbReference>
<accession>A0A0E0K3L5</accession>
<reference evidence="2" key="1">
    <citation type="submission" date="2015-04" db="UniProtKB">
        <authorList>
            <consortium name="EnsemblPlants"/>
        </authorList>
    </citation>
    <scope>IDENTIFICATION</scope>
</reference>
<organism evidence="2">
    <name type="scientific">Oryza punctata</name>
    <name type="common">Red rice</name>
    <dbReference type="NCBI Taxonomy" id="4537"/>
    <lineage>
        <taxon>Eukaryota</taxon>
        <taxon>Viridiplantae</taxon>
        <taxon>Streptophyta</taxon>
        <taxon>Embryophyta</taxon>
        <taxon>Tracheophyta</taxon>
        <taxon>Spermatophyta</taxon>
        <taxon>Magnoliopsida</taxon>
        <taxon>Liliopsida</taxon>
        <taxon>Poales</taxon>
        <taxon>Poaceae</taxon>
        <taxon>BOP clade</taxon>
        <taxon>Oryzoideae</taxon>
        <taxon>Oryzeae</taxon>
        <taxon>Oryzinae</taxon>
        <taxon>Oryza</taxon>
    </lineage>
</organism>
<proteinExistence type="predicted"/>
<dbReference type="Proteomes" id="UP000026962">
    <property type="component" value="Chromosome 2"/>
</dbReference>
<name>A0A0E0K3L5_ORYPU</name>
<reference evidence="2" key="2">
    <citation type="submission" date="2018-05" db="EMBL/GenBank/DDBJ databases">
        <title>OpunRS2 (Oryza punctata Reference Sequence Version 2).</title>
        <authorList>
            <person name="Zhang J."/>
            <person name="Kudrna D."/>
            <person name="Lee S."/>
            <person name="Talag J."/>
            <person name="Welchert J."/>
            <person name="Wing R.A."/>
        </authorList>
    </citation>
    <scope>NUCLEOTIDE SEQUENCE [LARGE SCALE GENOMIC DNA]</scope>
</reference>
<evidence type="ECO:0000313" key="3">
    <source>
        <dbReference type="Proteomes" id="UP000026962"/>
    </source>
</evidence>
<dbReference type="EnsemblPlants" id="OPUNC02G25550.1">
    <property type="protein sequence ID" value="OPUNC02G25550.1"/>
    <property type="gene ID" value="OPUNC02G25550"/>
</dbReference>
<evidence type="ECO:0000256" key="1">
    <source>
        <dbReference type="SAM" id="MobiDB-lite"/>
    </source>
</evidence>
<dbReference type="AlphaFoldDB" id="A0A0E0K3L5"/>
<evidence type="ECO:0000313" key="2">
    <source>
        <dbReference type="EnsemblPlants" id="OPUNC02G25550.1"/>
    </source>
</evidence>
<protein>
    <submittedName>
        <fullName evidence="2">Uncharacterized protein</fullName>
    </submittedName>
</protein>
<sequence>MPSDTIYGVWIVKMKIILHHLGVWAVVTRRILLCPTPRDCGAPGERRVIVLRWRHDLAGAGEEKENCRLNDVSVVSCYKPSSKSRLRSGGRSLPRRKVSKRVHRRDQDQEQQQQRNQAAVEAYDSNQPPTDYYDA</sequence>
<dbReference type="HOGENOM" id="CLU_153494_0_0_1"/>
<feature type="compositionally biased region" description="Basic residues" evidence="1">
    <location>
        <begin position="82"/>
        <end position="104"/>
    </location>
</feature>
<feature type="region of interest" description="Disordered" evidence="1">
    <location>
        <begin position="81"/>
        <end position="135"/>
    </location>
</feature>
<keyword evidence="3" id="KW-1185">Reference proteome</keyword>